<evidence type="ECO:0000313" key="3">
    <source>
        <dbReference type="Proteomes" id="UP000673375"/>
    </source>
</evidence>
<evidence type="ECO:0000313" key="2">
    <source>
        <dbReference type="EMBL" id="MBP1046155.1"/>
    </source>
</evidence>
<evidence type="ECO:0000256" key="1">
    <source>
        <dbReference type="SAM" id="Coils"/>
    </source>
</evidence>
<name>A0ABS4CHQ1_9ENTE</name>
<sequence>MSEEKKDNLDEIIAVNRELQNLTDDLDENKKQAEKLIEADDIAQQIYRENTDILDELAYYWKGDKANRFLHMAHEDNEHGYRESMRELDEINSTLQQKQKLLLQKEEDLLSKQRKLKQENS</sequence>
<dbReference type="RefSeq" id="WP_209556975.1">
    <property type="nucleotide sequence ID" value="NZ_JAEDXU010000003.1"/>
</dbReference>
<accession>A0ABS4CHQ1</accession>
<comment type="caution">
    <text evidence="2">The sequence shown here is derived from an EMBL/GenBank/DDBJ whole genome shotgun (WGS) entry which is preliminary data.</text>
</comment>
<gene>
    <name evidence="2" type="ORF">I6N96_07655</name>
</gene>
<keyword evidence="3" id="KW-1185">Reference proteome</keyword>
<organism evidence="2 3">
    <name type="scientific">Enterococcus larvae</name>
    <dbReference type="NCBI Taxonomy" id="2794352"/>
    <lineage>
        <taxon>Bacteria</taxon>
        <taxon>Bacillati</taxon>
        <taxon>Bacillota</taxon>
        <taxon>Bacilli</taxon>
        <taxon>Lactobacillales</taxon>
        <taxon>Enterococcaceae</taxon>
        <taxon>Enterococcus</taxon>
    </lineage>
</organism>
<proteinExistence type="predicted"/>
<dbReference type="EMBL" id="JAEDXU010000003">
    <property type="protein sequence ID" value="MBP1046155.1"/>
    <property type="molecule type" value="Genomic_DNA"/>
</dbReference>
<feature type="coiled-coil region" evidence="1">
    <location>
        <begin position="2"/>
        <end position="39"/>
    </location>
</feature>
<dbReference type="InterPro" id="IPR025014">
    <property type="entry name" value="DUF3958"/>
</dbReference>
<reference evidence="2 3" key="1">
    <citation type="submission" date="2020-12" db="EMBL/GenBank/DDBJ databases">
        <title>Vagococcus allomyrinae sp. nov. and Enterococcus lavae sp. nov., isolated from the larvae of Allomyrina dichotoma.</title>
        <authorList>
            <person name="Lee S.D."/>
        </authorList>
    </citation>
    <scope>NUCLEOTIDE SEQUENCE [LARGE SCALE GENOMIC DNA]</scope>
    <source>
        <strain evidence="2 3">BWM-S5</strain>
    </source>
</reference>
<dbReference type="Pfam" id="PF13125">
    <property type="entry name" value="DUF3958"/>
    <property type="match status" value="1"/>
</dbReference>
<keyword evidence="1" id="KW-0175">Coiled coil</keyword>
<protein>
    <submittedName>
        <fullName evidence="2">DUF3958 family protein</fullName>
    </submittedName>
</protein>
<feature type="coiled-coil region" evidence="1">
    <location>
        <begin position="81"/>
        <end position="108"/>
    </location>
</feature>
<dbReference type="Proteomes" id="UP000673375">
    <property type="component" value="Unassembled WGS sequence"/>
</dbReference>